<accession>A0ABX1M0V9</accession>
<organism evidence="3 4">
    <name type="scientific">Pseudanabaena yagii GIHE-NHR1</name>
    <dbReference type="NCBI Taxonomy" id="2722753"/>
    <lineage>
        <taxon>Bacteria</taxon>
        <taxon>Bacillati</taxon>
        <taxon>Cyanobacteriota</taxon>
        <taxon>Cyanophyceae</taxon>
        <taxon>Pseudanabaenales</taxon>
        <taxon>Pseudanabaenaceae</taxon>
        <taxon>Pseudanabaena</taxon>
        <taxon>Pseudanabaena yagii</taxon>
    </lineage>
</organism>
<keyword evidence="2" id="KW-1277">Toxin-antitoxin system</keyword>
<evidence type="ECO:0000256" key="1">
    <source>
        <dbReference type="ARBA" id="ARBA00007521"/>
    </source>
</evidence>
<dbReference type="SUPFAM" id="SSF50118">
    <property type="entry name" value="Cell growth inhibitor/plasmid maintenance toxic component"/>
    <property type="match status" value="1"/>
</dbReference>
<sequence length="119" mass="13368">MQESKIILTPIPQSNGAIKNRPALVLRKMPKYQDLLVCGVSTQLKQYIPNFDEIISPNDADFELSGLTSPSVIRLSFLTVIPNKNVIGAIGNISIERYQRLIANLANYLTQNEHNFKQL</sequence>
<dbReference type="RefSeq" id="WP_169366146.1">
    <property type="nucleotide sequence ID" value="NZ_JAAVJL010000008.1"/>
</dbReference>
<protein>
    <submittedName>
        <fullName evidence="3">Type II toxin-antitoxin system PemK/MazF family toxin</fullName>
    </submittedName>
</protein>
<dbReference type="Gene3D" id="2.30.30.110">
    <property type="match status" value="1"/>
</dbReference>
<keyword evidence="4" id="KW-1185">Reference proteome</keyword>
<reference evidence="3 4" key="1">
    <citation type="submission" date="2020-03" db="EMBL/GenBank/DDBJ databases">
        <title>Draft Genome Sequence of 2-Methylisoborneol Producing Pseudanabaena yagii Strain GIHE-NHR1 Isolated from North Han River in South Korea.</title>
        <authorList>
            <person name="Jeong J."/>
        </authorList>
    </citation>
    <scope>NUCLEOTIDE SEQUENCE [LARGE SCALE GENOMIC DNA]</scope>
    <source>
        <strain evidence="3 4">GIHE-NHR1</strain>
    </source>
</reference>
<name>A0ABX1M0V9_9CYAN</name>
<evidence type="ECO:0000256" key="2">
    <source>
        <dbReference type="ARBA" id="ARBA00022649"/>
    </source>
</evidence>
<gene>
    <name evidence="3" type="ORF">HC246_25055</name>
</gene>
<dbReference type="EMBL" id="JAAVJL010000008">
    <property type="protein sequence ID" value="NMF61201.1"/>
    <property type="molecule type" value="Genomic_DNA"/>
</dbReference>
<comment type="similarity">
    <text evidence="1">Belongs to the PemK/MazF family.</text>
</comment>
<dbReference type="InterPro" id="IPR011067">
    <property type="entry name" value="Plasmid_toxin/cell-grow_inhib"/>
</dbReference>
<dbReference type="Proteomes" id="UP000738376">
    <property type="component" value="Unassembled WGS sequence"/>
</dbReference>
<dbReference type="InterPro" id="IPR003477">
    <property type="entry name" value="PemK-like"/>
</dbReference>
<evidence type="ECO:0000313" key="4">
    <source>
        <dbReference type="Proteomes" id="UP000738376"/>
    </source>
</evidence>
<evidence type="ECO:0000313" key="3">
    <source>
        <dbReference type="EMBL" id="NMF61201.1"/>
    </source>
</evidence>
<dbReference type="Pfam" id="PF02452">
    <property type="entry name" value="PemK_toxin"/>
    <property type="match status" value="1"/>
</dbReference>
<comment type="caution">
    <text evidence="3">The sequence shown here is derived from an EMBL/GenBank/DDBJ whole genome shotgun (WGS) entry which is preliminary data.</text>
</comment>
<proteinExistence type="inferred from homology"/>